<feature type="region of interest" description="Disordered" evidence="1">
    <location>
        <begin position="41"/>
        <end position="137"/>
    </location>
</feature>
<keyword evidence="2" id="KW-1133">Transmembrane helix</keyword>
<comment type="caution">
    <text evidence="4">The sequence shown here is derived from an EMBL/GenBank/DDBJ whole genome shotgun (WGS) entry which is preliminary data.</text>
</comment>
<organism evidence="4 5">
    <name type="scientific">Rossellomorea vietnamensis</name>
    <dbReference type="NCBI Taxonomy" id="218284"/>
    <lineage>
        <taxon>Bacteria</taxon>
        <taxon>Bacillati</taxon>
        <taxon>Bacillota</taxon>
        <taxon>Bacilli</taxon>
        <taxon>Bacillales</taxon>
        <taxon>Bacillaceae</taxon>
        <taxon>Rossellomorea</taxon>
    </lineage>
</organism>
<feature type="domain" description="DUF1510" evidence="3">
    <location>
        <begin position="144"/>
        <end position="235"/>
    </location>
</feature>
<feature type="compositionally biased region" description="Basic and acidic residues" evidence="1">
    <location>
        <begin position="54"/>
        <end position="110"/>
    </location>
</feature>
<dbReference type="InterPro" id="IPR009988">
    <property type="entry name" value="DUF1510"/>
</dbReference>
<accession>A0A0P6WW97</accession>
<dbReference type="EMBL" id="LIXZ01000002">
    <property type="protein sequence ID" value="KPL60739.1"/>
    <property type="molecule type" value="Genomic_DNA"/>
</dbReference>
<feature type="transmembrane region" description="Helical" evidence="2">
    <location>
        <begin position="20"/>
        <end position="40"/>
    </location>
</feature>
<dbReference type="OrthoDB" id="2168558at2"/>
<sequence length="241" mass="27033">MAKYQSRLDKRSKKNTNKLLNIMIAIVLLLIVVVGGTIVLGGGGGEKATTDAPKNSETKDANNSDKGKEKENSVSMDEKDDSKDKADDEQKDEDKKKEDKKKEDEKKKDESSDENQDSVALDGEDQSKMKVEESTEPNVVKTMVHPDWKPIGTEQTGEHVSVYDEGTVDWQEKIKATSYATGIPEENMTIWWMEGNGGPQKSMATVTTKDTKTPYRVYLQWVDGKGWQPTKVQELKENDKD</sequence>
<reference evidence="4 5" key="1">
    <citation type="submission" date="2015-08" db="EMBL/GenBank/DDBJ databases">
        <title>Draft Genome Sequence of Bacillus vietnamensis UCD-SED5.</title>
        <authorList>
            <person name="Lee R.D."/>
            <person name="Jospin G."/>
            <person name="Lang J.M."/>
            <person name="Coil D.A."/>
            <person name="Eisen J.A."/>
        </authorList>
    </citation>
    <scope>NUCLEOTIDE SEQUENCE [LARGE SCALE GENOMIC DNA]</scope>
    <source>
        <strain evidence="4 5">UCD-SED5</strain>
    </source>
</reference>
<evidence type="ECO:0000313" key="4">
    <source>
        <dbReference type="EMBL" id="KPL60739.1"/>
    </source>
</evidence>
<evidence type="ECO:0000259" key="3">
    <source>
        <dbReference type="Pfam" id="PF07423"/>
    </source>
</evidence>
<dbReference type="PATRIC" id="fig|218284.4.peg.655"/>
<evidence type="ECO:0000256" key="1">
    <source>
        <dbReference type="SAM" id="MobiDB-lite"/>
    </source>
</evidence>
<keyword evidence="2" id="KW-0472">Membrane</keyword>
<dbReference type="AlphaFoldDB" id="A0A0P6WW97"/>
<dbReference type="Proteomes" id="UP000050398">
    <property type="component" value="Unassembled WGS sequence"/>
</dbReference>
<dbReference type="RefSeq" id="WP_060670731.1">
    <property type="nucleotide sequence ID" value="NZ_LIXZ01000002.1"/>
</dbReference>
<name>A0A0P6WW97_9BACI</name>
<gene>
    <name evidence="4" type="ORF">AM506_03080</name>
</gene>
<keyword evidence="2" id="KW-0812">Transmembrane</keyword>
<proteinExistence type="predicted"/>
<protein>
    <recommendedName>
        <fullName evidence="3">DUF1510 domain-containing protein</fullName>
    </recommendedName>
</protein>
<dbReference type="Pfam" id="PF07423">
    <property type="entry name" value="DUF1510"/>
    <property type="match status" value="1"/>
</dbReference>
<evidence type="ECO:0000313" key="5">
    <source>
        <dbReference type="Proteomes" id="UP000050398"/>
    </source>
</evidence>
<evidence type="ECO:0000256" key="2">
    <source>
        <dbReference type="SAM" id="Phobius"/>
    </source>
</evidence>